<keyword evidence="3" id="KW-0812">Transmembrane</keyword>
<dbReference type="GO" id="GO:0005886">
    <property type="term" value="C:plasma membrane"/>
    <property type="evidence" value="ECO:0007669"/>
    <property type="project" value="TreeGrafter"/>
</dbReference>
<reference evidence="5" key="1">
    <citation type="submission" date="2017-11" db="EMBL/GenBank/DDBJ databases">
        <title>The draft genome sequence of Chromatocurvus sp. F02.</title>
        <authorList>
            <person name="Du Z.-J."/>
            <person name="Chang Y.-Q."/>
        </authorList>
    </citation>
    <scope>NUCLEOTIDE SEQUENCE [LARGE SCALE GENOMIC DNA]</scope>
    <source>
        <strain evidence="5">F02</strain>
    </source>
</reference>
<evidence type="ECO:0000256" key="2">
    <source>
        <dbReference type="SAM" id="MobiDB-lite"/>
    </source>
</evidence>
<dbReference type="AlphaFoldDB" id="A0A2N5XZ72"/>
<keyword evidence="5" id="KW-1185">Reference proteome</keyword>
<dbReference type="Proteomes" id="UP000234845">
    <property type="component" value="Unassembled WGS sequence"/>
</dbReference>
<organism evidence="4 5">
    <name type="scientific">Kineobactrum sediminis</name>
    <dbReference type="NCBI Taxonomy" id="1905677"/>
    <lineage>
        <taxon>Bacteria</taxon>
        <taxon>Pseudomonadati</taxon>
        <taxon>Pseudomonadota</taxon>
        <taxon>Gammaproteobacteria</taxon>
        <taxon>Cellvibrionales</taxon>
        <taxon>Halieaceae</taxon>
        <taxon>Kineobactrum</taxon>
    </lineage>
</organism>
<sequence length="500" mass="55453">MQARREPGRTLQETMRAASGCTKLNVVFRRQVIGMVFVKDGARSATLTADTDPVWHDRVRRRVFVGTALVVLVAGLLFTLLQPTRYESTATVLMSAPTAIDAQLLEADVQGVAIQKHTLMGSEIIRRLVEVLDADYAITLTALELRSLLDVRPVPETNLLELVAIGSEPEQLPPLLESWIEVYTGVRARDIEARKAQTLTEVDEELTGLAGRLDAARDALETYRQDNDIISVERQENAVLSQLDGLNAALNRAVEEEIRSNAYLDTLRASLAAGQQVVPESERNDVAAMSQTLADLRTRLQELRVRYTDDYISKAPQLREIPEQIAQLEAELGQAYTEGSQMELANAERAHQAARASVADLESRLQGQKQAVAEFNTIYAKHQALAQDLARLEELNRETQARQVKIAVSQVENYPQVAVIDWPAAEAERIGPPYPLLLGGTVLIAILAGIFGVWLYSYLHPRPAPSQFVTLSGVPLYPRDRDRSLEQDSSQPERLTRGKP</sequence>
<dbReference type="PANTHER" id="PTHR32309:SF13">
    <property type="entry name" value="FERRIC ENTEROBACTIN TRANSPORT PROTEIN FEPE"/>
    <property type="match status" value="1"/>
</dbReference>
<dbReference type="GO" id="GO:0004713">
    <property type="term" value="F:protein tyrosine kinase activity"/>
    <property type="evidence" value="ECO:0007669"/>
    <property type="project" value="TreeGrafter"/>
</dbReference>
<comment type="caution">
    <text evidence="4">The sequence shown here is derived from an EMBL/GenBank/DDBJ whole genome shotgun (WGS) entry which is preliminary data.</text>
</comment>
<keyword evidence="3" id="KW-1133">Transmembrane helix</keyword>
<dbReference type="InterPro" id="IPR050445">
    <property type="entry name" value="Bact_polysacc_biosynth/exp"/>
</dbReference>
<dbReference type="PANTHER" id="PTHR32309">
    <property type="entry name" value="TYROSINE-PROTEIN KINASE"/>
    <property type="match status" value="1"/>
</dbReference>
<name>A0A2N5XZ72_9GAMM</name>
<accession>A0A2N5XZ72</accession>
<feature type="coiled-coil region" evidence="1">
    <location>
        <begin position="344"/>
        <end position="402"/>
    </location>
</feature>
<evidence type="ECO:0000256" key="3">
    <source>
        <dbReference type="SAM" id="Phobius"/>
    </source>
</evidence>
<keyword evidence="1" id="KW-0175">Coiled coil</keyword>
<protein>
    <recommendedName>
        <fullName evidence="6">Polysaccharide chain length determinant N-terminal domain-containing protein</fullName>
    </recommendedName>
</protein>
<proteinExistence type="predicted"/>
<evidence type="ECO:0000313" key="5">
    <source>
        <dbReference type="Proteomes" id="UP000234845"/>
    </source>
</evidence>
<dbReference type="EMBL" id="PKLZ01000013">
    <property type="protein sequence ID" value="PLW81440.1"/>
    <property type="molecule type" value="Genomic_DNA"/>
</dbReference>
<gene>
    <name evidence="4" type="ORF">CWI75_15540</name>
</gene>
<evidence type="ECO:0000256" key="1">
    <source>
        <dbReference type="SAM" id="Coils"/>
    </source>
</evidence>
<evidence type="ECO:0008006" key="6">
    <source>
        <dbReference type="Google" id="ProtNLM"/>
    </source>
</evidence>
<feature type="transmembrane region" description="Helical" evidence="3">
    <location>
        <begin position="63"/>
        <end position="81"/>
    </location>
</feature>
<feature type="transmembrane region" description="Helical" evidence="3">
    <location>
        <begin position="436"/>
        <end position="459"/>
    </location>
</feature>
<feature type="region of interest" description="Disordered" evidence="2">
    <location>
        <begin position="479"/>
        <end position="500"/>
    </location>
</feature>
<evidence type="ECO:0000313" key="4">
    <source>
        <dbReference type="EMBL" id="PLW81440.1"/>
    </source>
</evidence>
<keyword evidence="3" id="KW-0472">Membrane</keyword>